<feature type="region of interest" description="Disordered" evidence="1">
    <location>
        <begin position="39"/>
        <end position="199"/>
    </location>
</feature>
<dbReference type="OrthoDB" id="9798071at2"/>
<protein>
    <recommendedName>
        <fullName evidence="4">GcrA cell cycle regulator</fullName>
    </recommendedName>
</protein>
<feature type="compositionally biased region" description="Basic and acidic residues" evidence="1">
    <location>
        <begin position="103"/>
        <end position="133"/>
    </location>
</feature>
<organism evidence="2 3">
    <name type="scientific">Acidomonas methanolica NBRC 104435</name>
    <dbReference type="NCBI Taxonomy" id="1231351"/>
    <lineage>
        <taxon>Bacteria</taxon>
        <taxon>Pseudomonadati</taxon>
        <taxon>Pseudomonadota</taxon>
        <taxon>Alphaproteobacteria</taxon>
        <taxon>Acetobacterales</taxon>
        <taxon>Acetobacteraceae</taxon>
        <taxon>Acidomonas</taxon>
    </lineage>
</organism>
<keyword evidence="3" id="KW-1185">Reference proteome</keyword>
<dbReference type="EMBL" id="BAND01000236">
    <property type="protein sequence ID" value="GAJ30728.1"/>
    <property type="molecule type" value="Genomic_DNA"/>
</dbReference>
<dbReference type="Pfam" id="PF07750">
    <property type="entry name" value="GcrA"/>
    <property type="match status" value="2"/>
</dbReference>
<gene>
    <name evidence="2" type="ORF">Amme_255_004</name>
</gene>
<sequence length="266" mass="28414">MEWTDEVIARLQDLWSQGLSTAEIGRQLSITKNAVVGKAHRLGLPPRPSPIRKTEEELAAGETRSAAEERMAAPRSAMPRKERRKPQSAPDAAAPPPVQAAQEEPRMNPEPPRPELPRSEVPHPELPRPEGPRPDSSGPAPSAPAQVARTQAAPPAAVTATAPKPQAAPPRPVETEPKRPPPRPAAPARPPSSEAEIIAASLRPMVRSITGESSVRRGAACCWPIGDPGTPGFHFCGAKPLPGKPYCAEHAALAYVKLRDRRDPVS</sequence>
<feature type="compositionally biased region" description="Low complexity" evidence="1">
    <location>
        <begin position="134"/>
        <end position="165"/>
    </location>
</feature>
<reference evidence="2 3" key="2">
    <citation type="journal article" date="2014" name="FEMS Microbiol. Lett.">
        <title>Draft genomic DNA sequence of the facultatively methylotrophic bacterium Acidomonas methanolica type strain MB58.</title>
        <authorList>
            <person name="Higashiura N."/>
            <person name="Hadano H."/>
            <person name="Hirakawa H."/>
            <person name="Matsutani M."/>
            <person name="Takabe S."/>
            <person name="Matsushita K."/>
            <person name="Azuma Y."/>
        </authorList>
    </citation>
    <scope>NUCLEOTIDE SEQUENCE [LARGE SCALE GENOMIC DNA]</scope>
    <source>
        <strain evidence="2 3">MB58</strain>
    </source>
</reference>
<dbReference type="Gene3D" id="1.10.10.60">
    <property type="entry name" value="Homeodomain-like"/>
    <property type="match status" value="1"/>
</dbReference>
<accession>A0A023D9D0</accession>
<name>A0A023D9D0_ACIMT</name>
<dbReference type="RefSeq" id="WP_042062290.1">
    <property type="nucleotide sequence ID" value="NZ_BAND01000236.1"/>
</dbReference>
<evidence type="ECO:0008006" key="4">
    <source>
        <dbReference type="Google" id="ProtNLM"/>
    </source>
</evidence>
<evidence type="ECO:0000256" key="1">
    <source>
        <dbReference type="SAM" id="MobiDB-lite"/>
    </source>
</evidence>
<dbReference type="Proteomes" id="UP000019760">
    <property type="component" value="Unassembled WGS sequence"/>
</dbReference>
<evidence type="ECO:0000313" key="3">
    <source>
        <dbReference type="Proteomes" id="UP000019760"/>
    </source>
</evidence>
<dbReference type="InterPro" id="IPR011681">
    <property type="entry name" value="GcrA"/>
</dbReference>
<comment type="caution">
    <text evidence="2">The sequence shown here is derived from an EMBL/GenBank/DDBJ whole genome shotgun (WGS) entry which is preliminary data.</text>
</comment>
<reference evidence="3" key="1">
    <citation type="journal article" date="2014" name="FEMS Microbiol. Lett.">
        <title>Draft Genomic DNA Sequence of the Facultatively Methylotrophic Bacterium Acidomonas methanolica type strain MB58.</title>
        <authorList>
            <person name="Higashiura N."/>
            <person name="Hadano H."/>
            <person name="Hirakawa H."/>
            <person name="Matsutani M."/>
            <person name="Takabe S."/>
            <person name="Matsushita K."/>
            <person name="Azuma Y."/>
        </authorList>
    </citation>
    <scope>NUCLEOTIDE SEQUENCE [LARGE SCALE GENOMIC DNA]</scope>
    <source>
        <strain evidence="3">MB58</strain>
    </source>
</reference>
<dbReference type="AlphaFoldDB" id="A0A023D9D0"/>
<proteinExistence type="predicted"/>
<evidence type="ECO:0000313" key="2">
    <source>
        <dbReference type="EMBL" id="GAJ30728.1"/>
    </source>
</evidence>